<feature type="region of interest" description="Disordered" evidence="6">
    <location>
        <begin position="34"/>
        <end position="109"/>
    </location>
</feature>
<dbReference type="GO" id="GO:0005634">
    <property type="term" value="C:nucleus"/>
    <property type="evidence" value="ECO:0007669"/>
    <property type="project" value="UniProtKB-SubCell"/>
</dbReference>
<proteinExistence type="predicted"/>
<dbReference type="GO" id="GO:0003700">
    <property type="term" value="F:DNA-binding transcription factor activity"/>
    <property type="evidence" value="ECO:0007669"/>
    <property type="project" value="InterPro"/>
</dbReference>
<dbReference type="GO" id="GO:0003677">
    <property type="term" value="F:DNA binding"/>
    <property type="evidence" value="ECO:0007669"/>
    <property type="project" value="UniProtKB-KW"/>
</dbReference>
<dbReference type="InterPro" id="IPR046955">
    <property type="entry name" value="PHR1-like"/>
</dbReference>
<dbReference type="PANTHER" id="PTHR31314:SF164">
    <property type="entry name" value="HTH MYB-TYPE DOMAIN-CONTAINING PROTEIN"/>
    <property type="match status" value="1"/>
</dbReference>
<dbReference type="EMBL" id="JACMSC010000011">
    <property type="protein sequence ID" value="KAG6500063.1"/>
    <property type="molecule type" value="Genomic_DNA"/>
</dbReference>
<comment type="subcellular location">
    <subcellularLocation>
        <location evidence="1">Nucleus</location>
    </subcellularLocation>
</comment>
<dbReference type="SUPFAM" id="SSF46689">
    <property type="entry name" value="Homeodomain-like"/>
    <property type="match status" value="1"/>
</dbReference>
<dbReference type="Proteomes" id="UP000734854">
    <property type="component" value="Unassembled WGS sequence"/>
</dbReference>
<evidence type="ECO:0000256" key="2">
    <source>
        <dbReference type="ARBA" id="ARBA00023015"/>
    </source>
</evidence>
<gene>
    <name evidence="9" type="ORF">ZIOFF_039877</name>
</gene>
<evidence type="ECO:0000256" key="3">
    <source>
        <dbReference type="ARBA" id="ARBA00023125"/>
    </source>
</evidence>
<keyword evidence="4" id="KW-0804">Transcription</keyword>
<dbReference type="FunFam" id="1.10.10.60:FF:000007">
    <property type="entry name" value="Two-component response regulator"/>
    <property type="match status" value="1"/>
</dbReference>
<feature type="domain" description="Myb-like" evidence="8">
    <location>
        <begin position="119"/>
        <end position="170"/>
    </location>
</feature>
<feature type="chain" id="PRO_5035322307" description="Myb-like domain-containing protein" evidence="7">
    <location>
        <begin position="18"/>
        <end position="397"/>
    </location>
</feature>
<dbReference type="InterPro" id="IPR001005">
    <property type="entry name" value="SANT/Myb"/>
</dbReference>
<dbReference type="PANTHER" id="PTHR31314">
    <property type="entry name" value="MYB FAMILY TRANSCRIPTION FACTOR PHL7-LIKE"/>
    <property type="match status" value="1"/>
</dbReference>
<evidence type="ECO:0000256" key="5">
    <source>
        <dbReference type="ARBA" id="ARBA00023242"/>
    </source>
</evidence>
<dbReference type="Gene3D" id="1.10.10.60">
    <property type="entry name" value="Homeodomain-like"/>
    <property type="match status" value="1"/>
</dbReference>
<dbReference type="InterPro" id="IPR006447">
    <property type="entry name" value="Myb_dom_plants"/>
</dbReference>
<evidence type="ECO:0000313" key="10">
    <source>
        <dbReference type="Proteomes" id="UP000734854"/>
    </source>
</evidence>
<name>A0A8J5KUN4_ZINOF</name>
<evidence type="ECO:0000256" key="7">
    <source>
        <dbReference type="SAM" id="SignalP"/>
    </source>
</evidence>
<keyword evidence="2" id="KW-0805">Transcription regulation</keyword>
<dbReference type="NCBIfam" id="TIGR01557">
    <property type="entry name" value="myb_SHAQKYF"/>
    <property type="match status" value="1"/>
</dbReference>
<comment type="caution">
    <text evidence="9">The sequence shown here is derived from an EMBL/GenBank/DDBJ whole genome shotgun (WGS) entry which is preliminary data.</text>
</comment>
<feature type="compositionally biased region" description="Basic and acidic residues" evidence="6">
    <location>
        <begin position="62"/>
        <end position="100"/>
    </location>
</feature>
<keyword evidence="7" id="KW-0732">Signal</keyword>
<dbReference type="AlphaFoldDB" id="A0A8J5KUN4"/>
<evidence type="ECO:0000256" key="6">
    <source>
        <dbReference type="SAM" id="MobiDB-lite"/>
    </source>
</evidence>
<feature type="signal peptide" evidence="7">
    <location>
        <begin position="1"/>
        <end position="17"/>
    </location>
</feature>
<organism evidence="9 10">
    <name type="scientific">Zingiber officinale</name>
    <name type="common">Ginger</name>
    <name type="synonym">Amomum zingiber</name>
    <dbReference type="NCBI Taxonomy" id="94328"/>
    <lineage>
        <taxon>Eukaryota</taxon>
        <taxon>Viridiplantae</taxon>
        <taxon>Streptophyta</taxon>
        <taxon>Embryophyta</taxon>
        <taxon>Tracheophyta</taxon>
        <taxon>Spermatophyta</taxon>
        <taxon>Magnoliopsida</taxon>
        <taxon>Liliopsida</taxon>
        <taxon>Zingiberales</taxon>
        <taxon>Zingiberaceae</taxon>
        <taxon>Zingiber</taxon>
    </lineage>
</organism>
<keyword evidence="3" id="KW-0238">DNA-binding</keyword>
<keyword evidence="5" id="KW-0539">Nucleus</keyword>
<feature type="region of interest" description="Disordered" evidence="6">
    <location>
        <begin position="177"/>
        <end position="199"/>
    </location>
</feature>
<keyword evidence="10" id="KW-1185">Reference proteome</keyword>
<dbReference type="Pfam" id="PF00249">
    <property type="entry name" value="Myb_DNA-binding"/>
    <property type="match status" value="1"/>
</dbReference>
<dbReference type="InterPro" id="IPR009057">
    <property type="entry name" value="Homeodomain-like_sf"/>
</dbReference>
<reference evidence="9 10" key="1">
    <citation type="submission" date="2020-08" db="EMBL/GenBank/DDBJ databases">
        <title>Plant Genome Project.</title>
        <authorList>
            <person name="Zhang R.-G."/>
        </authorList>
    </citation>
    <scope>NUCLEOTIDE SEQUENCE [LARGE SCALE GENOMIC DNA]</scope>
    <source>
        <tissue evidence="9">Rhizome</tissue>
    </source>
</reference>
<accession>A0A8J5KUN4</accession>
<evidence type="ECO:0000256" key="1">
    <source>
        <dbReference type="ARBA" id="ARBA00004123"/>
    </source>
</evidence>
<evidence type="ECO:0000256" key="4">
    <source>
        <dbReference type="ARBA" id="ARBA00023163"/>
    </source>
</evidence>
<evidence type="ECO:0000259" key="8">
    <source>
        <dbReference type="Pfam" id="PF00249"/>
    </source>
</evidence>
<sequence length="397" mass="44157">MLLEWLCPMGVVAATAAGAPTASLPHSAPFFPTVARNPHAAEPCAETPADTKQRRQSSPPPREQRKREVVEHRKRYTKQENPQKERSRQVDIGPQEKREMGNCGRNGPVRQYIRSKVPRLKWTPELHLSFLRAVKRLGGHDKATPKLVLQLMDVEGLAISHVKSHLQMYRSMRNDIEKKDLNEKKRSNKGINDGGPDEADGGVSFYASTTAKEFKSQFVYSPPSLLPLKRSSSKSGECRDQICEREVAAGVTSQQGLLGGIKGDGIAGLSWLRDCDERSQRKDLAMAEADRYHPSNFKVFGLVPQESEPFKATLLHAPAERTVAKDSDHELEMNNCSLSLSLSLHPSHSQKEDLKISSEGSCGMISSSDRNNVSNGHYNCRCMQRLNLELSMSIFGS</sequence>
<protein>
    <recommendedName>
        <fullName evidence="8">Myb-like domain-containing protein</fullName>
    </recommendedName>
</protein>
<evidence type="ECO:0000313" key="9">
    <source>
        <dbReference type="EMBL" id="KAG6500063.1"/>
    </source>
</evidence>